<accession>A0A2B4SDS5</accession>
<dbReference type="SUPFAM" id="SSF52540">
    <property type="entry name" value="P-loop containing nucleoside triphosphate hydrolases"/>
    <property type="match status" value="1"/>
</dbReference>
<dbReference type="InterPro" id="IPR011990">
    <property type="entry name" value="TPR-like_helical_dom_sf"/>
</dbReference>
<keyword evidence="5" id="KW-1185">Reference proteome</keyword>
<name>A0A2B4SDS5_STYPI</name>
<dbReference type="InterPro" id="IPR027417">
    <property type="entry name" value="P-loop_NTPase"/>
</dbReference>
<dbReference type="Proteomes" id="UP000225706">
    <property type="component" value="Unassembled WGS sequence"/>
</dbReference>
<dbReference type="PANTHER" id="PTHR45641:SF19">
    <property type="entry name" value="NEPHROCYSTIN-3"/>
    <property type="match status" value="1"/>
</dbReference>
<dbReference type="PROSITE" id="PS50005">
    <property type="entry name" value="TPR"/>
    <property type="match status" value="3"/>
</dbReference>
<dbReference type="EMBL" id="LSMT01000120">
    <property type="protein sequence ID" value="PFX26707.1"/>
    <property type="molecule type" value="Genomic_DNA"/>
</dbReference>
<evidence type="ECO:0000313" key="5">
    <source>
        <dbReference type="Proteomes" id="UP000225706"/>
    </source>
</evidence>
<dbReference type="Pfam" id="PF13424">
    <property type="entry name" value="TPR_12"/>
    <property type="match status" value="3"/>
</dbReference>
<dbReference type="Pfam" id="PF13181">
    <property type="entry name" value="TPR_8"/>
    <property type="match status" value="1"/>
</dbReference>
<dbReference type="SMART" id="SM00028">
    <property type="entry name" value="TPR"/>
    <property type="match status" value="8"/>
</dbReference>
<gene>
    <name evidence="4" type="primary">NPHP3</name>
    <name evidence="4" type="ORF">AWC38_SpisGene8650</name>
</gene>
<organism evidence="4 5">
    <name type="scientific">Stylophora pistillata</name>
    <name type="common">Smooth cauliflower coral</name>
    <dbReference type="NCBI Taxonomy" id="50429"/>
    <lineage>
        <taxon>Eukaryota</taxon>
        <taxon>Metazoa</taxon>
        <taxon>Cnidaria</taxon>
        <taxon>Anthozoa</taxon>
        <taxon>Hexacorallia</taxon>
        <taxon>Scleractinia</taxon>
        <taxon>Astrocoeniina</taxon>
        <taxon>Pocilloporidae</taxon>
        <taxon>Stylophora</taxon>
    </lineage>
</organism>
<comment type="caution">
    <text evidence="4">The sequence shown here is derived from an EMBL/GenBank/DDBJ whole genome shotgun (WGS) entry which is preliminary data.</text>
</comment>
<feature type="repeat" description="TPR" evidence="3">
    <location>
        <begin position="518"/>
        <end position="551"/>
    </location>
</feature>
<evidence type="ECO:0000256" key="2">
    <source>
        <dbReference type="ARBA" id="ARBA00022803"/>
    </source>
</evidence>
<dbReference type="OrthoDB" id="626167at2759"/>
<dbReference type="SUPFAM" id="SSF48452">
    <property type="entry name" value="TPR-like"/>
    <property type="match status" value="2"/>
</dbReference>
<dbReference type="Gene3D" id="3.40.50.300">
    <property type="entry name" value="P-loop containing nucleotide triphosphate hydrolases"/>
    <property type="match status" value="1"/>
</dbReference>
<feature type="repeat" description="TPR" evidence="3">
    <location>
        <begin position="476"/>
        <end position="509"/>
    </location>
</feature>
<feature type="repeat" description="TPR" evidence="3">
    <location>
        <begin position="434"/>
        <end position="467"/>
    </location>
</feature>
<keyword evidence="1" id="KW-0677">Repeat</keyword>
<evidence type="ECO:0000256" key="3">
    <source>
        <dbReference type="PROSITE-ProRule" id="PRU00339"/>
    </source>
</evidence>
<dbReference type="PANTHER" id="PTHR45641">
    <property type="entry name" value="TETRATRICOPEPTIDE REPEAT PROTEIN (AFU_ORTHOLOGUE AFUA_6G03870)"/>
    <property type="match status" value="1"/>
</dbReference>
<dbReference type="AlphaFoldDB" id="A0A2B4SDS5"/>
<dbReference type="Gene3D" id="1.25.40.10">
    <property type="entry name" value="Tetratricopeptide repeat domain"/>
    <property type="match status" value="2"/>
</dbReference>
<dbReference type="InterPro" id="IPR019734">
    <property type="entry name" value="TPR_rpt"/>
</dbReference>
<sequence>MTLNAENSNTFLESYASLARQIQCLEYTVMGTLNSTKMQLEEKVNNLKDLIATKIPRYGSWLLVVDNVNSSFDVHDFLPRPGNNQWTKGQLLITTQNTSSIPSESFFVSHISVSEGMTPKDASSFLEKVSGISQHGVEDKVAEALDYQPLALASAGVYVRKVRESQIHRNFGWKEYLEKLERGMRTHTETKLIETNPCYGKSMTVATRIAIERAVKNDSVLKKTFTLLSLCSPQPLHLDIVMNYILIDKELNSDREEIALQIEGYSLLMFEEREDGVFVSMHGVVHEVSKSVINECQDHYEHLYKLVLTVTSFNQFIDTHLPNTWHDQNSIRDSEHLIPHLTTFAGEVKNVFLQQNKDQVIKEDVLNYRYSELLEFFRRLAIICRNHREFSSAKAFCETALKLVERVREEGDCESTSTSGIELKELGPTPVALVAIYNLLGTVQRELGEFQNSEENHKRALDIEQKNLGPEHVDVARTLHHLGNVQHDLGNLEKAMEYYKCALEIQQKNLGHDHIYFAFSFFTMGVVESELGNLQSAKNYFERALNIRLKTYEDKDVYVARIYDNLGDVERELDDLPLAKNYWELALKIRLEKLGPKHVDVAHTYHNLGDVQRELDDLQKSNESYECALNIWLKKLGPDHVNVSRTFFGLANVQRDLGNLRQAKEYCERALKIELRKLGPEHDDVALTYSNLGGIHRELCELEQAKECFEIALNIKLKKLGPEHVDVAPTYHKLGEVHRRLEVGKNATPQKGPNPLEVVNSLLVQFA</sequence>
<reference evidence="5" key="1">
    <citation type="journal article" date="2017" name="bioRxiv">
        <title>Comparative analysis of the genomes of Stylophora pistillata and Acropora digitifera provides evidence for extensive differences between species of corals.</title>
        <authorList>
            <person name="Voolstra C.R."/>
            <person name="Li Y."/>
            <person name="Liew Y.J."/>
            <person name="Baumgarten S."/>
            <person name="Zoccola D."/>
            <person name="Flot J.-F."/>
            <person name="Tambutte S."/>
            <person name="Allemand D."/>
            <person name="Aranda M."/>
        </authorList>
    </citation>
    <scope>NUCLEOTIDE SEQUENCE [LARGE SCALE GENOMIC DNA]</scope>
</reference>
<evidence type="ECO:0000313" key="4">
    <source>
        <dbReference type="EMBL" id="PFX26707.1"/>
    </source>
</evidence>
<evidence type="ECO:0000256" key="1">
    <source>
        <dbReference type="ARBA" id="ARBA00022737"/>
    </source>
</evidence>
<keyword evidence="2 3" id="KW-0802">TPR repeat</keyword>
<protein>
    <submittedName>
        <fullName evidence="4">Nephrocystin-3</fullName>
    </submittedName>
</protein>
<proteinExistence type="predicted"/>